<dbReference type="InterPro" id="IPR013739">
    <property type="entry name" value="Beta_galactosidase_C"/>
</dbReference>
<gene>
    <name evidence="2" type="ORF">SPF06_09850</name>
</gene>
<evidence type="ECO:0000313" key="2">
    <source>
        <dbReference type="EMBL" id="MEA5455020.1"/>
    </source>
</evidence>
<comment type="caution">
    <text evidence="2">The sequence shown here is derived from an EMBL/GenBank/DDBJ whole genome shotgun (WGS) entry which is preliminary data.</text>
</comment>
<dbReference type="InterPro" id="IPR013780">
    <property type="entry name" value="Glyco_hydro_b"/>
</dbReference>
<evidence type="ECO:0000313" key="3">
    <source>
        <dbReference type="Proteomes" id="UP001304769"/>
    </source>
</evidence>
<reference evidence="2 3" key="1">
    <citation type="submission" date="2023-12" db="EMBL/GenBank/DDBJ databases">
        <title>Sinomonas terricola sp. nov, isolated from litchi orchard soil in Guangdong, PR China.</title>
        <authorList>
            <person name="Jiaxin W."/>
            <person name="Yang Z."/>
            <person name="Honghui Z."/>
        </authorList>
    </citation>
    <scope>NUCLEOTIDE SEQUENCE [LARGE SCALE GENOMIC DNA]</scope>
    <source>
        <strain evidence="2 3">JGH33</strain>
    </source>
</reference>
<dbReference type="Proteomes" id="UP001304769">
    <property type="component" value="Unassembled WGS sequence"/>
</dbReference>
<accession>A0ABU5T5V2</accession>
<sequence>MLEAPRGVQVRQRSGRGKDSLLLLNHNDAPASVDVPSSGTDVLAGSAVHGRVELPACGVLVVERAFEEA</sequence>
<proteinExistence type="predicted"/>
<dbReference type="Gene3D" id="2.60.40.1180">
    <property type="entry name" value="Golgi alpha-mannosidase II"/>
    <property type="match status" value="1"/>
</dbReference>
<organism evidence="2 3">
    <name type="scientific">Sinomonas terricola</name>
    <dbReference type="NCBI Taxonomy" id="3110330"/>
    <lineage>
        <taxon>Bacteria</taxon>
        <taxon>Bacillati</taxon>
        <taxon>Actinomycetota</taxon>
        <taxon>Actinomycetes</taxon>
        <taxon>Micrococcales</taxon>
        <taxon>Micrococcaceae</taxon>
        <taxon>Sinomonas</taxon>
    </lineage>
</organism>
<dbReference type="RefSeq" id="WP_323278992.1">
    <property type="nucleotide sequence ID" value="NZ_JAYGGQ010000006.1"/>
</dbReference>
<keyword evidence="3" id="KW-1185">Reference proteome</keyword>
<dbReference type="EMBL" id="JAYGGQ010000006">
    <property type="protein sequence ID" value="MEA5455020.1"/>
    <property type="molecule type" value="Genomic_DNA"/>
</dbReference>
<dbReference type="Pfam" id="PF08533">
    <property type="entry name" value="Glyco_hydro_42C"/>
    <property type="match status" value="1"/>
</dbReference>
<feature type="domain" description="Beta-galactosidase C-terminal" evidence="1">
    <location>
        <begin position="7"/>
        <end position="63"/>
    </location>
</feature>
<protein>
    <submittedName>
        <fullName evidence="2">Beta-galactosidase C-terminal domain</fullName>
    </submittedName>
</protein>
<evidence type="ECO:0000259" key="1">
    <source>
        <dbReference type="Pfam" id="PF08533"/>
    </source>
</evidence>
<name>A0ABU5T5V2_9MICC</name>